<proteinExistence type="predicted"/>
<sequence length="63" mass="6847">MKMSGITFVVYNPPQLGLPYLAVMIAPNGEVVAVPFETPAEAENHNIESAAKTTRYAPASRRE</sequence>
<protein>
    <submittedName>
        <fullName evidence="2">Uncharacterized protein</fullName>
    </submittedName>
</protein>
<feature type="region of interest" description="Disordered" evidence="1">
    <location>
        <begin position="44"/>
        <end position="63"/>
    </location>
</feature>
<evidence type="ECO:0000256" key="1">
    <source>
        <dbReference type="SAM" id="MobiDB-lite"/>
    </source>
</evidence>
<name>A0A0A3XLK8_BRAJP</name>
<dbReference type="Proteomes" id="UP000030377">
    <property type="component" value="Unassembled WGS sequence"/>
</dbReference>
<accession>A0A0A3XLK8</accession>
<evidence type="ECO:0000313" key="2">
    <source>
        <dbReference type="EMBL" id="KGT75255.1"/>
    </source>
</evidence>
<comment type="caution">
    <text evidence="2">The sequence shown here is derived from an EMBL/GenBank/DDBJ whole genome shotgun (WGS) entry which is preliminary data.</text>
</comment>
<organism evidence="2 3">
    <name type="scientific">Bradyrhizobium japonicum</name>
    <dbReference type="NCBI Taxonomy" id="375"/>
    <lineage>
        <taxon>Bacteria</taxon>
        <taxon>Pseudomonadati</taxon>
        <taxon>Pseudomonadota</taxon>
        <taxon>Alphaproteobacteria</taxon>
        <taxon>Hyphomicrobiales</taxon>
        <taxon>Nitrobacteraceae</taxon>
        <taxon>Bradyrhizobium</taxon>
    </lineage>
</organism>
<dbReference type="AlphaFoldDB" id="A0A0A3XLK8"/>
<dbReference type="EMBL" id="JRPN01000025">
    <property type="protein sequence ID" value="KGT75255.1"/>
    <property type="molecule type" value="Genomic_DNA"/>
</dbReference>
<evidence type="ECO:0000313" key="3">
    <source>
        <dbReference type="Proteomes" id="UP000030377"/>
    </source>
</evidence>
<gene>
    <name evidence="2" type="ORF">MA20_32515</name>
</gene>
<reference evidence="2 3" key="1">
    <citation type="submission" date="2014-09" db="EMBL/GenBank/DDBJ databases">
        <title>Draft genome of Bradyrhizobium japonicum Is-34.</title>
        <authorList>
            <person name="Tsurumaru H."/>
            <person name="Yamakawa T."/>
            <person name="Hashimoto S."/>
            <person name="Okizaki K."/>
            <person name="Kanesaki Y."/>
            <person name="Yoshikawa H."/>
            <person name="Yajima S."/>
        </authorList>
    </citation>
    <scope>NUCLEOTIDE SEQUENCE [LARGE SCALE GENOMIC DNA]</scope>
    <source>
        <strain evidence="2 3">Is-34</strain>
    </source>
</reference>